<feature type="domain" description="Ribonucleotide reductase large subunit N-terminal" evidence="5">
    <location>
        <begin position="18"/>
        <end position="83"/>
    </location>
</feature>
<evidence type="ECO:0000256" key="3">
    <source>
        <dbReference type="ARBA" id="ARBA00023002"/>
    </source>
</evidence>
<dbReference type="InterPro" id="IPR039718">
    <property type="entry name" value="Rrm1"/>
</dbReference>
<evidence type="ECO:0000313" key="7">
    <source>
        <dbReference type="EMBL" id="UTC29900.1"/>
    </source>
</evidence>
<sequence length="938" mass="103341">MPVSPRAITIDLSRDDALSDFTLQTLKERYLVGDEKSPQEAFARASAAFADDEAHAQRLYDYVSKGWFMFATPLLSNGGTGRGLPISCFLTAVEDSRESISAHYDEVIWLSSMGGGIGSYWGELRSAGEKTSKGSSSTGVMPFQAVDDRLILAVSQGGTRRGSMANYLDIDHPEIEEFIVARKSTGGDRNRKIENLHNAVNITDEFMRAVRSDSPFHLRSPKTREVIKTVRARDLWRLMLETRMQTGEPYMHFVDHSNAALPEAQKRLGLKVKQSNLCVTGDTEVLTRNGHMPIGALAGSTHDLWNGQDWSPVEIVKTADSADLVRVWFEDGDFLDCTPEHKFYDKDGVEHRAGALPIGLELEAPNLPLSVEGYAQPTDEQAYTAGYATLAGFEDRNRLAVTIAEGSPEALFKRLFTHSVDAEADDALTTVRYEPTTIASGHVPFEFSYATRRMWLAGALDAGADWIDIDGVKWLSLGSTNRDLIREMRRLALEVGLTPRIRLTDTLNGFALPAWDVNTLIEAGCVLTQVRTPGAERPFKSPVVADLHPLPWKTATYCGTEQGRNRIVFNGYLTGNCTEITLPTGRDHLGNKRTAVCCLSSTNGEKFDEWKDDPRFIEDLMRMLDNALQVFIDTAPEQMKDAIYSAMRERSIGLGLLGFQAYLQKHDIPFESEHARVVNKAIFRHLRQHADAASLKLGAERGEAPDMEGTGERFAHKLAIAPNASSSILCGGTSPSVEPHRANAYLHKTLSGSFPVRNIYLKAKLAQLGIDTEEVWKLIVGNDGSVAGLNTPTVDEDGDDVPSPFEQIGVTVDPVVWAHVEKVFKTAMELDQRAIIILAADRGPEICQAQSINIFLPGDGSVEAAYLSEIHWMAWELGLKSLYYLRSTTPKRAENTNTKIARKTIVSDASQASDQASDEARQLALSPMADATCIDCEG</sequence>
<dbReference type="InterPro" id="IPR006141">
    <property type="entry name" value="Intein_N"/>
</dbReference>
<feature type="domain" description="Ribonucleotide reductase large subunit C-terminal" evidence="6">
    <location>
        <begin position="87"/>
        <end position="710"/>
    </location>
</feature>
<evidence type="ECO:0000259" key="5">
    <source>
        <dbReference type="Pfam" id="PF00317"/>
    </source>
</evidence>
<dbReference type="InterPro" id="IPR008926">
    <property type="entry name" value="RNR_R1-su_N"/>
</dbReference>
<gene>
    <name evidence="7" type="ORF">BAJUN_02940</name>
</gene>
<accession>A0A9E7SU89</accession>
<protein>
    <recommendedName>
        <fullName evidence="2 4">Ribonucleoside-diphosphate reductase</fullName>
        <ecNumber evidence="2 4">1.17.4.1</ecNumber>
    </recommendedName>
</protein>
<dbReference type="PANTHER" id="PTHR11573">
    <property type="entry name" value="RIBONUCLEOSIDE-DIPHOSPHATE REDUCTASE LARGE CHAIN"/>
    <property type="match status" value="1"/>
</dbReference>
<dbReference type="InterPro" id="IPR013509">
    <property type="entry name" value="RNR_lsu_N"/>
</dbReference>
<dbReference type="SUPFAM" id="SSF51998">
    <property type="entry name" value="PFL-like glycyl radical enzymes"/>
    <property type="match status" value="1"/>
</dbReference>
<dbReference type="GO" id="GO:0009263">
    <property type="term" value="P:deoxyribonucleotide biosynthetic process"/>
    <property type="evidence" value="ECO:0007669"/>
    <property type="project" value="UniProtKB-KW"/>
</dbReference>
<keyword evidence="4" id="KW-0215">Deoxyribonucleotide synthesis</keyword>
<proteinExistence type="inferred from homology"/>
<evidence type="ECO:0000256" key="2">
    <source>
        <dbReference type="ARBA" id="ARBA00012274"/>
    </source>
</evidence>
<dbReference type="PROSITE" id="PS50817">
    <property type="entry name" value="INTEIN_N_TER"/>
    <property type="match status" value="1"/>
</dbReference>
<dbReference type="Gene3D" id="3.20.70.20">
    <property type="match status" value="2"/>
</dbReference>
<comment type="catalytic activity">
    <reaction evidence="4">
        <text>a 2'-deoxyribonucleoside 5'-diphosphate + [thioredoxin]-disulfide + H2O = a ribonucleoside 5'-diphosphate + [thioredoxin]-dithiol</text>
        <dbReference type="Rhea" id="RHEA:23252"/>
        <dbReference type="Rhea" id="RHEA-COMP:10698"/>
        <dbReference type="Rhea" id="RHEA-COMP:10700"/>
        <dbReference type="ChEBI" id="CHEBI:15377"/>
        <dbReference type="ChEBI" id="CHEBI:29950"/>
        <dbReference type="ChEBI" id="CHEBI:50058"/>
        <dbReference type="ChEBI" id="CHEBI:57930"/>
        <dbReference type="ChEBI" id="CHEBI:73316"/>
        <dbReference type="EC" id="1.17.4.1"/>
    </reaction>
</comment>
<evidence type="ECO:0000256" key="4">
    <source>
        <dbReference type="RuleBase" id="RU003410"/>
    </source>
</evidence>
<keyword evidence="3 4" id="KW-0560">Oxidoreductase</keyword>
<dbReference type="Proteomes" id="UP001057427">
    <property type="component" value="Segment"/>
</dbReference>
<dbReference type="CDD" id="cd00081">
    <property type="entry name" value="Hint"/>
    <property type="match status" value="1"/>
</dbReference>
<evidence type="ECO:0000313" key="8">
    <source>
        <dbReference type="Proteomes" id="UP001057427"/>
    </source>
</evidence>
<dbReference type="GO" id="GO:0005524">
    <property type="term" value="F:ATP binding"/>
    <property type="evidence" value="ECO:0007669"/>
    <property type="project" value="InterPro"/>
</dbReference>
<dbReference type="PANTHER" id="PTHR11573:SF6">
    <property type="entry name" value="RIBONUCLEOSIDE-DIPHOSPHATE REDUCTASE LARGE SUBUNIT"/>
    <property type="match status" value="1"/>
</dbReference>
<dbReference type="InterPro" id="IPR036844">
    <property type="entry name" value="Hint_dom_sf"/>
</dbReference>
<comment type="function">
    <text evidence="4">Provides the precursors necessary for DNA synthesis. Catalyzes the biosynthesis of deoxyribonucleotides from the corresponding ribonucleotides.</text>
</comment>
<dbReference type="Gene3D" id="2.170.16.10">
    <property type="entry name" value="Hedgehog/Intein (Hint) domain"/>
    <property type="match status" value="1"/>
</dbReference>
<evidence type="ECO:0000256" key="1">
    <source>
        <dbReference type="ARBA" id="ARBA00010406"/>
    </source>
</evidence>
<dbReference type="InterPro" id="IPR000788">
    <property type="entry name" value="RNR_lg_C"/>
</dbReference>
<dbReference type="Pfam" id="PF00317">
    <property type="entry name" value="Ribonuc_red_lgN"/>
    <property type="match status" value="1"/>
</dbReference>
<dbReference type="SUPFAM" id="SSF48168">
    <property type="entry name" value="R1 subunit of ribonucleotide reductase, N-terminal domain"/>
    <property type="match status" value="1"/>
</dbReference>
<evidence type="ECO:0000259" key="6">
    <source>
        <dbReference type="Pfam" id="PF02867"/>
    </source>
</evidence>
<dbReference type="GO" id="GO:0004748">
    <property type="term" value="F:ribonucleoside-diphosphate reductase activity, thioredoxin disulfide as acceptor"/>
    <property type="evidence" value="ECO:0007669"/>
    <property type="project" value="UniProtKB-EC"/>
</dbReference>
<comment type="similarity">
    <text evidence="1 4">Belongs to the ribonucleoside diphosphate reductase large chain family.</text>
</comment>
<dbReference type="Pfam" id="PF02867">
    <property type="entry name" value="Ribonuc_red_lgC"/>
    <property type="match status" value="1"/>
</dbReference>
<organism evidence="7 8">
    <name type="scientific">Brevundimonas phage vB_BgoS-Bajun</name>
    <dbReference type="NCBI Taxonomy" id="2948594"/>
    <lineage>
        <taxon>Viruses</taxon>
        <taxon>Duplodnaviria</taxon>
        <taxon>Heunggongvirae</taxon>
        <taxon>Uroviricota</taxon>
        <taxon>Caudoviricetes</taxon>
        <taxon>Dolichocephalovirinae</taxon>
    </lineage>
</organism>
<dbReference type="GO" id="GO:0016539">
    <property type="term" value="P:intein-mediated protein splicing"/>
    <property type="evidence" value="ECO:0007669"/>
    <property type="project" value="InterPro"/>
</dbReference>
<dbReference type="EC" id="1.17.4.1" evidence="2 4"/>
<name>A0A9E7SU89_9CAUD</name>
<dbReference type="EMBL" id="ON529858">
    <property type="protein sequence ID" value="UTC29900.1"/>
    <property type="molecule type" value="Genomic_DNA"/>
</dbReference>
<reference evidence="7" key="1">
    <citation type="submission" date="2022-05" db="EMBL/GenBank/DDBJ databases">
        <authorList>
            <person name="Friedrich I."/>
            <person name="Poehlein A."/>
            <person name="Schneider D."/>
            <person name="Hertel R."/>
            <person name="Daniel R."/>
        </authorList>
    </citation>
    <scope>NUCLEOTIDE SEQUENCE</scope>
</reference>
<dbReference type="SUPFAM" id="SSF51294">
    <property type="entry name" value="Hedgehog/intein (Hint) domain"/>
    <property type="match status" value="1"/>
</dbReference>
<keyword evidence="8" id="KW-1185">Reference proteome</keyword>